<evidence type="ECO:0000313" key="4">
    <source>
        <dbReference type="Proteomes" id="UP000095751"/>
    </source>
</evidence>
<keyword evidence="4" id="KW-1185">Reference proteome</keyword>
<organism evidence="3 4">
    <name type="scientific">Fragilariopsis cylindrus CCMP1102</name>
    <dbReference type="NCBI Taxonomy" id="635003"/>
    <lineage>
        <taxon>Eukaryota</taxon>
        <taxon>Sar</taxon>
        <taxon>Stramenopiles</taxon>
        <taxon>Ochrophyta</taxon>
        <taxon>Bacillariophyta</taxon>
        <taxon>Bacillariophyceae</taxon>
        <taxon>Bacillariophycidae</taxon>
        <taxon>Bacillariales</taxon>
        <taxon>Bacillariaceae</taxon>
        <taxon>Fragilariopsis</taxon>
    </lineage>
</organism>
<keyword evidence="2" id="KW-0812">Transmembrane</keyword>
<evidence type="ECO:0000256" key="2">
    <source>
        <dbReference type="SAM" id="Phobius"/>
    </source>
</evidence>
<feature type="region of interest" description="Disordered" evidence="1">
    <location>
        <begin position="1"/>
        <end position="98"/>
    </location>
</feature>
<dbReference type="AlphaFoldDB" id="A0A1E7EN53"/>
<feature type="transmembrane region" description="Helical" evidence="2">
    <location>
        <begin position="129"/>
        <end position="147"/>
    </location>
</feature>
<evidence type="ECO:0000256" key="1">
    <source>
        <dbReference type="SAM" id="MobiDB-lite"/>
    </source>
</evidence>
<feature type="compositionally biased region" description="Low complexity" evidence="1">
    <location>
        <begin position="78"/>
        <end position="97"/>
    </location>
</feature>
<keyword evidence="2" id="KW-0472">Membrane</keyword>
<proteinExistence type="predicted"/>
<sequence length="483" mass="53839">MTSSSSMTIITPKPSVIFSTTSSSSSIRSCCGDDDNGNGSGNVGEEGEFDGQEDEQIGLYVDDSAGNDDDDDDEQKITTLFSSSTTTPSTTTTATSTTKDEAQIHKLTTMQTTTRKIMTALMMNISKRILQLFMIHFFVYISITVYYQSTNRLLMKDIIGSSNSGGLISSSSILTSNTNTNSNTTLFNDININNDNDNDNNSSIDHQDCYYVPGGGFSGYWFLLGRLQKMKRHQNNMNDKKFVCYSSGCLGVIATLLMNDNDNNNNNVDSIYNMARTIQMEWNEGRLHQYQVVESFIDGLLSPVLDKKNNNDKEQQQQEEAFLETIRNNLYIITSTYDDNSDNSSTSMLSSIIPTAIIQQPTNIHELKHLLLQTAWIPFVTGSSWTYKNQMDGAFSTFQHPKCHTNIELIVPDIIIPSILPSILLTTATATAVETDTETKTETETKPSITIIQALKLWTNILNVNLKKNDVDILWKMGFDYGV</sequence>
<feature type="compositionally biased region" description="Acidic residues" evidence="1">
    <location>
        <begin position="65"/>
        <end position="74"/>
    </location>
</feature>
<dbReference type="InParanoid" id="A0A1E7EN53"/>
<accession>A0A1E7EN53</accession>
<reference evidence="3 4" key="1">
    <citation type="submission" date="2016-09" db="EMBL/GenBank/DDBJ databases">
        <title>Extensive genetic diversity and differential bi-allelic expression allows diatom success in the polar Southern Ocean.</title>
        <authorList>
            <consortium name="DOE Joint Genome Institute"/>
            <person name="Mock T."/>
            <person name="Otillar R.P."/>
            <person name="Strauss J."/>
            <person name="Dupont C."/>
            <person name="Frickenhaus S."/>
            <person name="Maumus F."/>
            <person name="Mcmullan M."/>
            <person name="Sanges R."/>
            <person name="Schmutz J."/>
            <person name="Toseland A."/>
            <person name="Valas R."/>
            <person name="Veluchamy A."/>
            <person name="Ward B.J."/>
            <person name="Allen A."/>
            <person name="Barry K."/>
            <person name="Falciatore A."/>
            <person name="Ferrante M."/>
            <person name="Fortunato A.E."/>
            <person name="Gloeckner G."/>
            <person name="Gruber A."/>
            <person name="Hipkin R."/>
            <person name="Janech M."/>
            <person name="Kroth P."/>
            <person name="Leese F."/>
            <person name="Lindquist E."/>
            <person name="Lyon B.R."/>
            <person name="Martin J."/>
            <person name="Mayer C."/>
            <person name="Parker M."/>
            <person name="Quesneville H."/>
            <person name="Raymond J."/>
            <person name="Uhlig C."/>
            <person name="Valentin K.U."/>
            <person name="Worden A.Z."/>
            <person name="Armbrust E.V."/>
            <person name="Bowler C."/>
            <person name="Green B."/>
            <person name="Moulton V."/>
            <person name="Van Oosterhout C."/>
            <person name="Grigoriev I."/>
        </authorList>
    </citation>
    <scope>NUCLEOTIDE SEQUENCE [LARGE SCALE GENOMIC DNA]</scope>
    <source>
        <strain evidence="3 4">CCMP1102</strain>
    </source>
</reference>
<dbReference type="EMBL" id="KV784386">
    <property type="protein sequence ID" value="OEU07379.1"/>
    <property type="molecule type" value="Genomic_DNA"/>
</dbReference>
<dbReference type="OrthoDB" id="47659at2759"/>
<name>A0A1E7EN53_9STRA</name>
<dbReference type="Proteomes" id="UP000095751">
    <property type="component" value="Unassembled WGS sequence"/>
</dbReference>
<evidence type="ECO:0000313" key="3">
    <source>
        <dbReference type="EMBL" id="OEU07379.1"/>
    </source>
</evidence>
<keyword evidence="2" id="KW-1133">Transmembrane helix</keyword>
<gene>
    <name evidence="3" type="ORF">FRACYDRAFT_251185</name>
</gene>
<dbReference type="KEGG" id="fcy:FRACYDRAFT_251185"/>
<feature type="compositionally biased region" description="Low complexity" evidence="1">
    <location>
        <begin position="1"/>
        <end position="11"/>
    </location>
</feature>
<feature type="compositionally biased region" description="Acidic residues" evidence="1">
    <location>
        <begin position="45"/>
        <end position="56"/>
    </location>
</feature>
<protein>
    <submittedName>
        <fullName evidence="3">Uncharacterized protein</fullName>
    </submittedName>
</protein>